<protein>
    <submittedName>
        <fullName evidence="2">PalA</fullName>
    </submittedName>
</protein>
<feature type="domain" description="ThuA-like" evidence="1">
    <location>
        <begin position="7"/>
        <end position="222"/>
    </location>
</feature>
<accession>A0A133UCB4</accession>
<dbReference type="InterPro" id="IPR029010">
    <property type="entry name" value="ThuA-like"/>
</dbReference>
<gene>
    <name evidence="2" type="ORF">AKJ63_00755</name>
</gene>
<dbReference type="InterPro" id="IPR029062">
    <property type="entry name" value="Class_I_gatase-like"/>
</dbReference>
<dbReference type="Proteomes" id="UP000070195">
    <property type="component" value="Unassembled WGS sequence"/>
</dbReference>
<reference evidence="2 3" key="1">
    <citation type="journal article" date="2016" name="Sci. Rep.">
        <title>Metabolic traits of an uncultured archaeal lineage -MSBL1- from brine pools of the Red Sea.</title>
        <authorList>
            <person name="Mwirichia R."/>
            <person name="Alam I."/>
            <person name="Rashid M."/>
            <person name="Vinu M."/>
            <person name="Ba-Alawi W."/>
            <person name="Anthony Kamau A."/>
            <person name="Kamanda Ngugi D."/>
            <person name="Goker M."/>
            <person name="Klenk H.P."/>
            <person name="Bajic V."/>
            <person name="Stingl U."/>
        </authorList>
    </citation>
    <scope>NUCLEOTIDE SEQUENCE [LARGE SCALE GENOMIC DNA]</scope>
    <source>
        <strain evidence="2">SCGC-AAA259D18</strain>
    </source>
</reference>
<proteinExistence type="predicted"/>
<dbReference type="EMBL" id="LHXM01000010">
    <property type="protein sequence ID" value="KXA91836.1"/>
    <property type="molecule type" value="Genomic_DNA"/>
</dbReference>
<sequence length="234" mass="27293">MTKKIHVTMWNEFKQEKSDEEVKKIYPDGIHETIAGFLRKRENLEVETATLDEPKHGLTEKTLKLTDVLIWWSHTAHDEIGEKIVNRVQRRVLEGMGLIVLHSSHFSKIFKRLMGTSCRLKWREADENEILWMVQPDHPIAEGIKDHIDLEEEETYGEPFDIPPPHQLIFISWFSGGEVFRSGCTFRRGRGKIFYFRPGHETNPTYHNPQIQRVISNAVYWASPKKSTSPACQN</sequence>
<dbReference type="AlphaFoldDB" id="A0A133UCB4"/>
<keyword evidence="3" id="KW-1185">Reference proteome</keyword>
<dbReference type="SUPFAM" id="SSF52317">
    <property type="entry name" value="Class I glutamine amidotransferase-like"/>
    <property type="match status" value="1"/>
</dbReference>
<evidence type="ECO:0000313" key="3">
    <source>
        <dbReference type="Proteomes" id="UP000070195"/>
    </source>
</evidence>
<evidence type="ECO:0000313" key="2">
    <source>
        <dbReference type="EMBL" id="KXA91836.1"/>
    </source>
</evidence>
<dbReference type="PIRSF" id="PIRSF030013">
    <property type="entry name" value="ThuA"/>
    <property type="match status" value="1"/>
</dbReference>
<comment type="caution">
    <text evidence="2">The sequence shown here is derived from an EMBL/GenBank/DDBJ whole genome shotgun (WGS) entry which is preliminary data.</text>
</comment>
<evidence type="ECO:0000259" key="1">
    <source>
        <dbReference type="Pfam" id="PF06283"/>
    </source>
</evidence>
<dbReference type="Pfam" id="PF06283">
    <property type="entry name" value="ThuA"/>
    <property type="match status" value="1"/>
</dbReference>
<dbReference type="InterPro" id="IPR009381">
    <property type="entry name" value="Trehalose_catabolism_ThuA_prok"/>
</dbReference>
<name>A0A133UCB4_9EURY</name>
<dbReference type="PATRIC" id="fig|1698262.3.peg.552"/>
<organism evidence="2 3">
    <name type="scientific">candidate division MSBL1 archaeon SCGC-AAA259D18</name>
    <dbReference type="NCBI Taxonomy" id="1698262"/>
    <lineage>
        <taxon>Archaea</taxon>
        <taxon>Methanobacteriati</taxon>
        <taxon>Methanobacteriota</taxon>
        <taxon>candidate division MSBL1</taxon>
    </lineage>
</organism>
<dbReference type="Gene3D" id="3.40.50.880">
    <property type="match status" value="1"/>
</dbReference>